<accession>A0ABU0NEQ6</accession>
<keyword evidence="1" id="KW-1133">Transmembrane helix</keyword>
<name>A0ABU0NEQ6_9MOLU</name>
<protein>
    <submittedName>
        <fullName evidence="2">Divalent metal cation (Fe/Co/Zn/Cd) transporter</fullName>
    </submittedName>
</protein>
<feature type="transmembrane region" description="Helical" evidence="1">
    <location>
        <begin position="79"/>
        <end position="103"/>
    </location>
</feature>
<organism evidence="2 3">
    <name type="scientific">Mycoplasma yeatsii</name>
    <dbReference type="NCBI Taxonomy" id="51365"/>
    <lineage>
        <taxon>Bacteria</taxon>
        <taxon>Bacillati</taxon>
        <taxon>Mycoplasmatota</taxon>
        <taxon>Mollicutes</taxon>
        <taxon>Mycoplasmataceae</taxon>
        <taxon>Mycoplasma</taxon>
    </lineage>
</organism>
<dbReference type="Proteomes" id="UP001236620">
    <property type="component" value="Unassembled WGS sequence"/>
</dbReference>
<keyword evidence="3" id="KW-1185">Reference proteome</keyword>
<evidence type="ECO:0000256" key="1">
    <source>
        <dbReference type="SAM" id="Phobius"/>
    </source>
</evidence>
<dbReference type="EMBL" id="JAUSWP010000005">
    <property type="protein sequence ID" value="MDQ0567918.1"/>
    <property type="molecule type" value="Genomic_DNA"/>
</dbReference>
<dbReference type="RefSeq" id="WP_307445019.1">
    <property type="nucleotide sequence ID" value="NZ_JAUSWP010000005.1"/>
</dbReference>
<feature type="transmembrane region" description="Helical" evidence="1">
    <location>
        <begin position="115"/>
        <end position="139"/>
    </location>
</feature>
<feature type="transmembrane region" description="Helical" evidence="1">
    <location>
        <begin position="24"/>
        <end position="48"/>
    </location>
</feature>
<keyword evidence="1" id="KW-0812">Transmembrane</keyword>
<proteinExistence type="predicted"/>
<comment type="caution">
    <text evidence="2">The sequence shown here is derived from an EMBL/GenBank/DDBJ whole genome shotgun (WGS) entry which is preliminary data.</text>
</comment>
<gene>
    <name evidence="2" type="ORF">J2Z63_000565</name>
</gene>
<evidence type="ECO:0000313" key="2">
    <source>
        <dbReference type="EMBL" id="MDQ0567918.1"/>
    </source>
</evidence>
<reference evidence="2" key="1">
    <citation type="submission" date="2023-07" db="EMBL/GenBank/DDBJ databases">
        <title>Genomic Encyclopedia of Type Strains, Phase IV (KMG-IV): sequencing the most valuable type-strain genomes for metagenomic binning, comparative biology and taxonomic classification.</title>
        <authorList>
            <person name="Goeker M."/>
        </authorList>
    </citation>
    <scope>NUCLEOTIDE SEQUENCE [LARGE SCALE GENOMIC DNA]</scope>
    <source>
        <strain evidence="2">DSM 22019</strain>
    </source>
</reference>
<keyword evidence="1" id="KW-0472">Membrane</keyword>
<evidence type="ECO:0000313" key="3">
    <source>
        <dbReference type="Proteomes" id="UP001236620"/>
    </source>
</evidence>
<sequence>MNEQIINDQTMNEQIKKPKKISDLYKAGAIISLIAAILVLLLCIVYFANSFIQLINLISANRIVELGKIDPASYATLKWTLIIIIIFLPFIMAASSISIYLSTKTLTNQTYEHKIALSVLSIIFGLLFGIIGGTFMLIADHFKCEK</sequence>